<reference evidence="2 3" key="1">
    <citation type="submission" date="2015-06" db="EMBL/GenBank/DDBJ databases">
        <title>Draft genome of the ant-associated black yeast Phialophora attae CBS 131958.</title>
        <authorList>
            <person name="Moreno L.F."/>
            <person name="Stielow B.J."/>
            <person name="de Hoog S."/>
            <person name="Vicente V.A."/>
            <person name="Weiss V.A."/>
            <person name="de Vries M."/>
            <person name="Cruz L.M."/>
            <person name="Souza E.M."/>
        </authorList>
    </citation>
    <scope>NUCLEOTIDE SEQUENCE [LARGE SCALE GENOMIC DNA]</scope>
    <source>
        <strain evidence="2 3">CBS 131958</strain>
    </source>
</reference>
<feature type="compositionally biased region" description="Acidic residues" evidence="1">
    <location>
        <begin position="250"/>
        <end position="259"/>
    </location>
</feature>
<feature type="region of interest" description="Disordered" evidence="1">
    <location>
        <begin position="78"/>
        <end position="97"/>
    </location>
</feature>
<sequence>MATVAPFTNGIAPAMNPTSNDVAEYRKILKLRDEVLRGVHPRLNVPAHLAQDVPLLPQLTTQPMLATPSVPQLAVPQTSQRDAQKSPAMPAITPSGINPVLLTKSDDLVRAETGLQRQRLEKALKEQFEHKRLDARKRPAPAEAKADFDVHSILVKATGVSGADSTKDDGEASDSFDENSFYSSRAPDSTPERGAPSPSPGADGARVTDTAAKARIQSAVMGAPLDADADDEYSPRLARRDSPAYSPALDPEDEEEEGEYSPPEAVEGDSTMQDVSATVTNVYDPRSRQLRRYSEVDNGNVRIVRNHIISPVAPQPSRISPLALAKQPPSQQNTQARRDRSPDYVNPRKKRKLDKRDRMRRRNGSPGVKEENVSPPPFHEVQPLGSGRLPASNPDRPIVIDETPRDVRYAPVEQQFSSPRVARYAEPEMPLSEPRVVSRQAMRPMRDTQDLRRVASMHNVRAEMGDDHDTFGPSSRPRVASYRESSPVIHRQPLDDPYDRQIIQEVRVSRTPAPMYREAYPEEQIRYEPMPPPQQVERIV</sequence>
<feature type="region of interest" description="Disordered" evidence="1">
    <location>
        <begin position="323"/>
        <end position="399"/>
    </location>
</feature>
<feature type="region of interest" description="Disordered" evidence="1">
    <location>
        <begin position="514"/>
        <end position="540"/>
    </location>
</feature>
<proteinExistence type="predicted"/>
<feature type="compositionally biased region" description="Polar residues" evidence="1">
    <location>
        <begin position="178"/>
        <end position="187"/>
    </location>
</feature>
<dbReference type="Proteomes" id="UP000038010">
    <property type="component" value="Unassembled WGS sequence"/>
</dbReference>
<feature type="region of interest" description="Disordered" evidence="1">
    <location>
        <begin position="161"/>
        <end position="209"/>
    </location>
</feature>
<dbReference type="VEuPathDB" id="FungiDB:AB675_7916"/>
<organism evidence="2 3">
    <name type="scientific">Cyphellophora attinorum</name>
    <dbReference type="NCBI Taxonomy" id="1664694"/>
    <lineage>
        <taxon>Eukaryota</taxon>
        <taxon>Fungi</taxon>
        <taxon>Dikarya</taxon>
        <taxon>Ascomycota</taxon>
        <taxon>Pezizomycotina</taxon>
        <taxon>Eurotiomycetes</taxon>
        <taxon>Chaetothyriomycetidae</taxon>
        <taxon>Chaetothyriales</taxon>
        <taxon>Cyphellophoraceae</taxon>
        <taxon>Cyphellophora</taxon>
    </lineage>
</organism>
<keyword evidence="3" id="KW-1185">Reference proteome</keyword>
<feature type="region of interest" description="Disordered" evidence="1">
    <location>
        <begin position="464"/>
        <end position="496"/>
    </location>
</feature>
<dbReference type="RefSeq" id="XP_018001096.1">
    <property type="nucleotide sequence ID" value="XM_018148321.1"/>
</dbReference>
<name>A0A0N1HC12_9EURO</name>
<protein>
    <submittedName>
        <fullName evidence="2">Uncharacterized protein</fullName>
    </submittedName>
</protein>
<evidence type="ECO:0000256" key="1">
    <source>
        <dbReference type="SAM" id="MobiDB-lite"/>
    </source>
</evidence>
<dbReference type="AlphaFoldDB" id="A0A0N1HC12"/>
<evidence type="ECO:0000313" key="3">
    <source>
        <dbReference type="Proteomes" id="UP000038010"/>
    </source>
</evidence>
<dbReference type="GeneID" id="28740201"/>
<feature type="region of interest" description="Disordered" evidence="1">
    <location>
        <begin position="222"/>
        <end position="284"/>
    </location>
</feature>
<feature type="compositionally biased region" description="Polar residues" evidence="1">
    <location>
        <begin position="270"/>
        <end position="281"/>
    </location>
</feature>
<evidence type="ECO:0000313" key="2">
    <source>
        <dbReference type="EMBL" id="KPI41133.1"/>
    </source>
</evidence>
<comment type="caution">
    <text evidence="2">The sequence shown here is derived from an EMBL/GenBank/DDBJ whole genome shotgun (WGS) entry which is preliminary data.</text>
</comment>
<gene>
    <name evidence="2" type="ORF">AB675_7916</name>
</gene>
<accession>A0A0N1HC12</accession>
<dbReference type="EMBL" id="LFJN01000010">
    <property type="protein sequence ID" value="KPI41133.1"/>
    <property type="molecule type" value="Genomic_DNA"/>
</dbReference>
<feature type="compositionally biased region" description="Basic residues" evidence="1">
    <location>
        <begin position="347"/>
        <end position="363"/>
    </location>
</feature>
<dbReference type="OrthoDB" id="5333304at2759"/>